<reference evidence="1 2" key="1">
    <citation type="journal article" date="2023" name="Nucleic Acids Res.">
        <title>The hologenome of Daphnia magna reveals possible DNA methylation and microbiome-mediated evolution of the host genome.</title>
        <authorList>
            <person name="Chaturvedi A."/>
            <person name="Li X."/>
            <person name="Dhandapani V."/>
            <person name="Marshall H."/>
            <person name="Kissane S."/>
            <person name="Cuenca-Cambronero M."/>
            <person name="Asole G."/>
            <person name="Calvet F."/>
            <person name="Ruiz-Romero M."/>
            <person name="Marangio P."/>
            <person name="Guigo R."/>
            <person name="Rago D."/>
            <person name="Mirbahai L."/>
            <person name="Eastwood N."/>
            <person name="Colbourne J.K."/>
            <person name="Zhou J."/>
            <person name="Mallon E."/>
            <person name="Orsini L."/>
        </authorList>
    </citation>
    <scope>NUCLEOTIDE SEQUENCE [LARGE SCALE GENOMIC DNA]</scope>
    <source>
        <strain evidence="1">LRV0_1</strain>
    </source>
</reference>
<protein>
    <submittedName>
        <fullName evidence="1">Uncharacterized protein</fullName>
    </submittedName>
</protein>
<proteinExistence type="predicted"/>
<organism evidence="1 2">
    <name type="scientific">Daphnia magna</name>
    <dbReference type="NCBI Taxonomy" id="35525"/>
    <lineage>
        <taxon>Eukaryota</taxon>
        <taxon>Metazoa</taxon>
        <taxon>Ecdysozoa</taxon>
        <taxon>Arthropoda</taxon>
        <taxon>Crustacea</taxon>
        <taxon>Branchiopoda</taxon>
        <taxon>Diplostraca</taxon>
        <taxon>Cladocera</taxon>
        <taxon>Anomopoda</taxon>
        <taxon>Daphniidae</taxon>
        <taxon>Daphnia</taxon>
    </lineage>
</organism>
<evidence type="ECO:0000313" key="2">
    <source>
        <dbReference type="Proteomes" id="UP001234178"/>
    </source>
</evidence>
<comment type="caution">
    <text evidence="1">The sequence shown here is derived from an EMBL/GenBank/DDBJ whole genome shotgun (WGS) entry which is preliminary data.</text>
</comment>
<name>A0ABR0APG0_9CRUS</name>
<gene>
    <name evidence="1" type="ORF">OUZ56_016002</name>
</gene>
<keyword evidence="2" id="KW-1185">Reference proteome</keyword>
<sequence>MNVQMFVLSYIVYYSFARLALQLSLDGVRRQRAVRDEWPTKLECWNDEGNTPSSRDGKERLMPKFHFKKTNDEL</sequence>
<dbReference type="Proteomes" id="UP001234178">
    <property type="component" value="Unassembled WGS sequence"/>
</dbReference>
<dbReference type="EMBL" id="JAOYFB010000038">
    <property type="protein sequence ID" value="KAK4026981.1"/>
    <property type="molecule type" value="Genomic_DNA"/>
</dbReference>
<evidence type="ECO:0000313" key="1">
    <source>
        <dbReference type="EMBL" id="KAK4026981.1"/>
    </source>
</evidence>
<accession>A0ABR0APG0</accession>